<sequence length="52" mass="5938">MFLFIAIIARLHYLVQSYETFLFRPKCISSLITVSPIIDGCLSYPNISCTHT</sequence>
<evidence type="ECO:0000313" key="2">
    <source>
        <dbReference type="Proteomes" id="UP000005536"/>
    </source>
</evidence>
<proteinExistence type="predicted"/>
<protein>
    <submittedName>
        <fullName evidence="1">Uncharacterized protein</fullName>
    </submittedName>
</protein>
<organism evidence="1 2">
    <name type="scientific">Neisseria elongata subsp. glycolytica ATCC 29315</name>
    <dbReference type="NCBI Taxonomy" id="546263"/>
    <lineage>
        <taxon>Bacteria</taxon>
        <taxon>Pseudomonadati</taxon>
        <taxon>Pseudomonadota</taxon>
        <taxon>Betaproteobacteria</taxon>
        <taxon>Neisseriales</taxon>
        <taxon>Neisseriaceae</taxon>
        <taxon>Neisseria</taxon>
    </lineage>
</organism>
<dbReference type="Proteomes" id="UP000005536">
    <property type="component" value="Unassembled WGS sequence"/>
</dbReference>
<name>D4DSJ3_NEIEG</name>
<accession>D4DSJ3</accession>
<gene>
    <name evidence="1" type="ORF">NEIELOOT_02038</name>
</gene>
<evidence type="ECO:0000313" key="1">
    <source>
        <dbReference type="EMBL" id="EFE49166.1"/>
    </source>
</evidence>
<dbReference type="EMBL" id="ADBF01000226">
    <property type="protein sequence ID" value="EFE49166.1"/>
    <property type="molecule type" value="Genomic_DNA"/>
</dbReference>
<reference evidence="1 2" key="1">
    <citation type="submission" date="2010-02" db="EMBL/GenBank/DDBJ databases">
        <authorList>
            <person name="Weinstock G."/>
            <person name="Sodergren E."/>
            <person name="Clifton S."/>
            <person name="Fulton L."/>
            <person name="Fulton B."/>
            <person name="Courtney L."/>
            <person name="Fronick C."/>
            <person name="Harrison M."/>
            <person name="Strong C."/>
            <person name="Farmer C."/>
            <person name="Delahaunty K."/>
            <person name="Markovic C."/>
            <person name="Hall O."/>
            <person name="Minx P."/>
            <person name="Tomlinson C."/>
            <person name="Mitreva M."/>
            <person name="Nelson J."/>
            <person name="Hou S."/>
            <person name="Wollam A."/>
            <person name="Pepin K.H."/>
            <person name="Johnson M."/>
            <person name="Bhonagiri V."/>
            <person name="Zhang X."/>
            <person name="Suruliraj S."/>
            <person name="Warren W."/>
            <person name="Chinwalla A."/>
            <person name="Mardis E.R."/>
            <person name="Wilson R.K."/>
        </authorList>
    </citation>
    <scope>NUCLEOTIDE SEQUENCE [LARGE SCALE GENOMIC DNA]</scope>
    <source>
        <strain evidence="1 2">ATCC 29315</strain>
    </source>
</reference>
<dbReference type="AlphaFoldDB" id="D4DSJ3"/>
<comment type="caution">
    <text evidence="1">The sequence shown here is derived from an EMBL/GenBank/DDBJ whole genome shotgun (WGS) entry which is preliminary data.</text>
</comment>